<feature type="signal peptide" evidence="1">
    <location>
        <begin position="1"/>
        <end position="19"/>
    </location>
</feature>
<evidence type="ECO:0000313" key="5">
    <source>
        <dbReference type="Proteomes" id="UP000526625"/>
    </source>
</evidence>
<evidence type="ECO:0000313" key="3">
    <source>
        <dbReference type="EMBL" id="NEV15098.1"/>
    </source>
</evidence>
<feature type="chain" id="PRO_5026952251" evidence="1">
    <location>
        <begin position="20"/>
        <end position="124"/>
    </location>
</feature>
<dbReference type="EMBL" id="JAADZA010000064">
    <property type="protein sequence ID" value="NEV15098.1"/>
    <property type="molecule type" value="Genomic_DNA"/>
</dbReference>
<gene>
    <name evidence="2" type="ORF">GGD45_001128</name>
    <name evidence="3" type="ORF">GXW80_29465</name>
</gene>
<evidence type="ECO:0000256" key="1">
    <source>
        <dbReference type="SAM" id="SignalP"/>
    </source>
</evidence>
<comment type="caution">
    <text evidence="3">The sequence shown here is derived from an EMBL/GenBank/DDBJ whole genome shotgun (WGS) entry which is preliminary data.</text>
</comment>
<evidence type="ECO:0000313" key="4">
    <source>
        <dbReference type="Proteomes" id="UP000471190"/>
    </source>
</evidence>
<proteinExistence type="predicted"/>
<dbReference type="AlphaFoldDB" id="A0A6P1CDH8"/>
<keyword evidence="1" id="KW-0732">Signal</keyword>
<dbReference type="Proteomes" id="UP000526625">
    <property type="component" value="Unassembled WGS sequence"/>
</dbReference>
<name>A0A6P1CDH8_RHITR</name>
<reference evidence="2 5" key="2">
    <citation type="submission" date="2020-08" db="EMBL/GenBank/DDBJ databases">
        <title>Genomic Encyclopedia of Type Strains, Phase IV (KMG-V): Genome sequencing to study the core and pangenomes of soil and plant-associated prokaryotes.</title>
        <authorList>
            <person name="Whitman W."/>
        </authorList>
    </citation>
    <scope>NUCLEOTIDE SEQUENCE [LARGE SCALE GENOMIC DNA]</scope>
    <source>
        <strain evidence="2 5">SEMIA 4059</strain>
    </source>
</reference>
<protein>
    <submittedName>
        <fullName evidence="3">Uncharacterized protein</fullName>
    </submittedName>
</protein>
<dbReference type="EMBL" id="JACHBF010000002">
    <property type="protein sequence ID" value="MBB6490738.1"/>
    <property type="molecule type" value="Genomic_DNA"/>
</dbReference>
<dbReference type="RefSeq" id="WP_135488151.1">
    <property type="nucleotide sequence ID" value="NZ_JAADZA010000064.1"/>
</dbReference>
<keyword evidence="5" id="KW-1185">Reference proteome</keyword>
<evidence type="ECO:0000313" key="2">
    <source>
        <dbReference type="EMBL" id="MBB6490738.1"/>
    </source>
</evidence>
<reference evidence="3 4" key="1">
    <citation type="submission" date="2020-02" db="EMBL/GenBank/DDBJ databases">
        <title>Draft genome sequence of Rhizobium tropici.</title>
        <authorList>
            <person name="Khayi S."/>
            <person name="Jemo M."/>
        </authorList>
    </citation>
    <scope>NUCLEOTIDE SEQUENCE [LARGE SCALE GENOMIC DNA]</scope>
    <source>
        <strain evidence="3 4">A12</strain>
    </source>
</reference>
<organism evidence="3 4">
    <name type="scientific">Rhizobium tropici</name>
    <dbReference type="NCBI Taxonomy" id="398"/>
    <lineage>
        <taxon>Bacteria</taxon>
        <taxon>Pseudomonadati</taxon>
        <taxon>Pseudomonadota</taxon>
        <taxon>Alphaproteobacteria</taxon>
        <taxon>Hyphomicrobiales</taxon>
        <taxon>Rhizobiaceae</taxon>
        <taxon>Rhizobium/Agrobacterium group</taxon>
        <taxon>Rhizobium</taxon>
    </lineage>
</organism>
<accession>A0A6P1CDH8</accession>
<sequence>MRYTLAAICMCLWSSSAMADDSTRTELSNTVVNAALTAIAHAYVCRTTLGLDYYDAVRGGAERAIESVIDDTKVSEKLNSLEEEMKNRPKFTKLKPSKDKCIEVLSNDKKDILTKLDKYQKYKD</sequence>
<dbReference type="Proteomes" id="UP000471190">
    <property type="component" value="Unassembled WGS sequence"/>
</dbReference>